<accession>A0ABD3HGV4</accession>
<organism evidence="16 17">
    <name type="scientific">Riccia sorocarpa</name>
    <dbReference type="NCBI Taxonomy" id="122646"/>
    <lineage>
        <taxon>Eukaryota</taxon>
        <taxon>Viridiplantae</taxon>
        <taxon>Streptophyta</taxon>
        <taxon>Embryophyta</taxon>
        <taxon>Marchantiophyta</taxon>
        <taxon>Marchantiopsida</taxon>
        <taxon>Marchantiidae</taxon>
        <taxon>Marchantiales</taxon>
        <taxon>Ricciaceae</taxon>
        <taxon>Riccia</taxon>
    </lineage>
</organism>
<reference evidence="16 17" key="1">
    <citation type="submission" date="2024-09" db="EMBL/GenBank/DDBJ databases">
        <title>Chromosome-scale assembly of Riccia sorocarpa.</title>
        <authorList>
            <person name="Paukszto L."/>
        </authorList>
    </citation>
    <scope>NUCLEOTIDE SEQUENCE [LARGE SCALE GENOMIC DNA]</scope>
    <source>
        <strain evidence="16">LP-2024</strain>
        <tissue evidence="16">Aerial parts of the thallus</tissue>
    </source>
</reference>
<proteinExistence type="inferred from homology"/>
<dbReference type="GO" id="GO:0016020">
    <property type="term" value="C:membrane"/>
    <property type="evidence" value="ECO:0007669"/>
    <property type="project" value="UniProtKB-SubCell"/>
</dbReference>
<dbReference type="GO" id="GO:0046872">
    <property type="term" value="F:metal ion binding"/>
    <property type="evidence" value="ECO:0007669"/>
    <property type="project" value="UniProtKB-KW"/>
</dbReference>
<keyword evidence="5" id="KW-0479">Metal-binding</keyword>
<keyword evidence="10" id="KW-0446">Lipid-binding</keyword>
<comment type="similarity">
    <text evidence="2">Belongs to the synaptotagmin family.</text>
</comment>
<dbReference type="SUPFAM" id="SSF49562">
    <property type="entry name" value="C2 domain (Calcium/lipid-binding domain, CaLB)"/>
    <property type="match status" value="1"/>
</dbReference>
<evidence type="ECO:0000259" key="15">
    <source>
        <dbReference type="PROSITE" id="PS51847"/>
    </source>
</evidence>
<dbReference type="PROSITE" id="PS50004">
    <property type="entry name" value="C2"/>
    <property type="match status" value="1"/>
</dbReference>
<dbReference type="InterPro" id="IPR031468">
    <property type="entry name" value="SMP_LBD"/>
</dbReference>
<keyword evidence="6" id="KW-0677">Repeat</keyword>
<feature type="region of interest" description="Disordered" evidence="12">
    <location>
        <begin position="448"/>
        <end position="485"/>
    </location>
</feature>
<evidence type="ECO:0000256" key="9">
    <source>
        <dbReference type="ARBA" id="ARBA00023055"/>
    </source>
</evidence>
<evidence type="ECO:0000313" key="16">
    <source>
        <dbReference type="EMBL" id="KAL3689291.1"/>
    </source>
</evidence>
<keyword evidence="3" id="KW-0813">Transport</keyword>
<evidence type="ECO:0000259" key="14">
    <source>
        <dbReference type="PROSITE" id="PS50004"/>
    </source>
</evidence>
<evidence type="ECO:0000313" key="17">
    <source>
        <dbReference type="Proteomes" id="UP001633002"/>
    </source>
</evidence>
<dbReference type="EMBL" id="JBJQOH010000004">
    <property type="protein sequence ID" value="KAL3689291.1"/>
    <property type="molecule type" value="Genomic_DNA"/>
</dbReference>
<feature type="domain" description="SMP-LTD" evidence="15">
    <location>
        <begin position="121"/>
        <end position="304"/>
    </location>
</feature>
<evidence type="ECO:0000256" key="10">
    <source>
        <dbReference type="ARBA" id="ARBA00023121"/>
    </source>
</evidence>
<feature type="transmembrane region" description="Helical" evidence="13">
    <location>
        <begin position="58"/>
        <end position="78"/>
    </location>
</feature>
<protein>
    <submittedName>
        <fullName evidence="16">Uncharacterized protein</fullName>
    </submittedName>
</protein>
<comment type="caution">
    <text evidence="16">The sequence shown here is derived from an EMBL/GenBank/DDBJ whole genome shotgun (WGS) entry which is preliminary data.</text>
</comment>
<keyword evidence="8 13" id="KW-1133">Transmembrane helix</keyword>
<dbReference type="Proteomes" id="UP001633002">
    <property type="component" value="Unassembled WGS sequence"/>
</dbReference>
<keyword evidence="4 13" id="KW-0812">Transmembrane</keyword>
<dbReference type="PANTHER" id="PTHR10774:SF207">
    <property type="entry name" value="CALCIUM-DEPENDENT LIPID-BINDING PROTEIN"/>
    <property type="match status" value="1"/>
</dbReference>
<dbReference type="InterPro" id="IPR045050">
    <property type="entry name" value="Synaptotagmin_plant"/>
</dbReference>
<dbReference type="GO" id="GO:0008289">
    <property type="term" value="F:lipid binding"/>
    <property type="evidence" value="ECO:0007669"/>
    <property type="project" value="UniProtKB-KW"/>
</dbReference>
<evidence type="ECO:0000256" key="1">
    <source>
        <dbReference type="ARBA" id="ARBA00004167"/>
    </source>
</evidence>
<dbReference type="AlphaFoldDB" id="A0ABD3HGV4"/>
<name>A0ABD3HGV4_9MARC</name>
<dbReference type="Pfam" id="PF00168">
    <property type="entry name" value="C2"/>
    <property type="match status" value="1"/>
</dbReference>
<keyword evidence="17" id="KW-1185">Reference proteome</keyword>
<dbReference type="GO" id="GO:0006869">
    <property type="term" value="P:lipid transport"/>
    <property type="evidence" value="ECO:0007669"/>
    <property type="project" value="UniProtKB-KW"/>
</dbReference>
<feature type="transmembrane region" description="Helical" evidence="13">
    <location>
        <begin position="33"/>
        <end position="52"/>
    </location>
</feature>
<sequence>MASRKASIVTTGRTEDDTGILNKEMLKYSSVRVPIATSAALLPFIISGTLWVSTFSPLAQFMLGVTFGVIAIFALHIFEIHRSTVRRHKALQVAQLAELQPEDVKRLLQADVNPSWVSFHEFEKVEWLNKLMDEVWPFLDKAVSGMLLEQIEPILEQYAFGVIQKLILKNLTLGTRAPRFEGVKVTEGAIDENVIETQFQWDLDHENLVVKIKSTGPDFEVKVKDLHVSGILKFILKPLMEEVPGFGAVLVSFAEPQPDLDFNLKFLGGDLGALPGVDKLIDDSIRMALMDTLVWPCRIVVPVAEGDFSFLDLRPVGHLDVTLVEARDIMKLDVVGKSDPFVMLYVRQKADKIKRSSTKNNKKHATWNEGFILEVEDPQSQSLTVRLMDEEAVEKADYIGSALYKIANMKPGVPVDVWLDMLVDPQSKISSSPRGKVHLIMVYKPIESKKEENAEANEEKARETVSKSANDSDNLPISNAEDGQQ</sequence>
<feature type="domain" description="C2" evidence="14">
    <location>
        <begin position="302"/>
        <end position="419"/>
    </location>
</feature>
<evidence type="ECO:0000256" key="13">
    <source>
        <dbReference type="SAM" id="Phobius"/>
    </source>
</evidence>
<feature type="compositionally biased region" description="Basic and acidic residues" evidence="12">
    <location>
        <begin position="448"/>
        <end position="465"/>
    </location>
</feature>
<dbReference type="GO" id="GO:0012505">
    <property type="term" value="C:endomembrane system"/>
    <property type="evidence" value="ECO:0007669"/>
    <property type="project" value="UniProtKB-ARBA"/>
</dbReference>
<feature type="compositionally biased region" description="Polar residues" evidence="12">
    <location>
        <begin position="466"/>
        <end position="485"/>
    </location>
</feature>
<dbReference type="Gene3D" id="2.60.40.150">
    <property type="entry name" value="C2 domain"/>
    <property type="match status" value="1"/>
</dbReference>
<evidence type="ECO:0000256" key="11">
    <source>
        <dbReference type="ARBA" id="ARBA00023136"/>
    </source>
</evidence>
<evidence type="ECO:0000256" key="5">
    <source>
        <dbReference type="ARBA" id="ARBA00022723"/>
    </source>
</evidence>
<gene>
    <name evidence="16" type="ORF">R1sor_015600</name>
</gene>
<keyword evidence="11 13" id="KW-0472">Membrane</keyword>
<dbReference type="PANTHER" id="PTHR10774">
    <property type="entry name" value="EXTENDED SYNAPTOTAGMIN-RELATED"/>
    <property type="match status" value="1"/>
</dbReference>
<dbReference type="PROSITE" id="PS51847">
    <property type="entry name" value="SMP"/>
    <property type="match status" value="1"/>
</dbReference>
<dbReference type="SMART" id="SM00239">
    <property type="entry name" value="C2"/>
    <property type="match status" value="1"/>
</dbReference>
<evidence type="ECO:0000256" key="2">
    <source>
        <dbReference type="ARBA" id="ARBA00006996"/>
    </source>
</evidence>
<evidence type="ECO:0000256" key="6">
    <source>
        <dbReference type="ARBA" id="ARBA00022737"/>
    </source>
</evidence>
<evidence type="ECO:0000256" key="3">
    <source>
        <dbReference type="ARBA" id="ARBA00022448"/>
    </source>
</evidence>
<evidence type="ECO:0000256" key="8">
    <source>
        <dbReference type="ARBA" id="ARBA00022989"/>
    </source>
</evidence>
<dbReference type="InterPro" id="IPR035892">
    <property type="entry name" value="C2_domain_sf"/>
</dbReference>
<dbReference type="InterPro" id="IPR039010">
    <property type="entry name" value="Synaptotagmin_SMP"/>
</dbReference>
<dbReference type="GO" id="GO:0005737">
    <property type="term" value="C:cytoplasm"/>
    <property type="evidence" value="ECO:0007669"/>
    <property type="project" value="UniProtKB-ARBA"/>
</dbReference>
<evidence type="ECO:0000256" key="4">
    <source>
        <dbReference type="ARBA" id="ARBA00022692"/>
    </source>
</evidence>
<keyword evidence="9" id="KW-0445">Lipid transport</keyword>
<dbReference type="InterPro" id="IPR000008">
    <property type="entry name" value="C2_dom"/>
</dbReference>
<comment type="subcellular location">
    <subcellularLocation>
        <location evidence="1">Membrane</location>
        <topology evidence="1">Single-pass membrane protein</topology>
    </subcellularLocation>
</comment>
<dbReference type="CDD" id="cd21677">
    <property type="entry name" value="SMP_SYT"/>
    <property type="match status" value="1"/>
</dbReference>
<dbReference type="Pfam" id="PF17047">
    <property type="entry name" value="SMP_LBD"/>
    <property type="match status" value="1"/>
</dbReference>
<dbReference type="CDD" id="cd00030">
    <property type="entry name" value="C2"/>
    <property type="match status" value="1"/>
</dbReference>
<evidence type="ECO:0000256" key="7">
    <source>
        <dbReference type="ARBA" id="ARBA00022837"/>
    </source>
</evidence>
<keyword evidence="7" id="KW-0106">Calcium</keyword>
<evidence type="ECO:0000256" key="12">
    <source>
        <dbReference type="SAM" id="MobiDB-lite"/>
    </source>
</evidence>